<dbReference type="AlphaFoldDB" id="A0AA41QA63"/>
<dbReference type="Proteomes" id="UP001165378">
    <property type="component" value="Unassembled WGS sequence"/>
</dbReference>
<proteinExistence type="predicted"/>
<name>A0AA41QA63_9ACTN</name>
<keyword evidence="3" id="KW-1185">Reference proteome</keyword>
<reference evidence="2" key="1">
    <citation type="submission" date="2022-01" db="EMBL/GenBank/DDBJ databases">
        <title>Genome-Based Taxonomic Classification of the Phylum Actinobacteria.</title>
        <authorList>
            <person name="Gao Y."/>
        </authorList>
    </citation>
    <scope>NUCLEOTIDE SEQUENCE</scope>
    <source>
        <strain evidence="2">KLBMP 8922</strain>
    </source>
</reference>
<sequence length="243" mass="26526">MAARMGHDSGHHGLTQRYFVQALRLAQTAEDRRLAGSILSAMNLQATFLGRFTEAANLARAALLGTERHRTATMTAQSRAMEARALARLGEEASCSAALSKATSILDRQNTSEDPESINYFDNAELSAEFGHCFRDLKQPGQATAYAELCLGGTDGSYIRSDFFATMVLADSLLDRGTGLPRRLGRTRPQTPTRVRPMRRVPHRVPGPSRSLLRNHHRGRLPGAGDQPPSLAAQRLTASLLYA</sequence>
<evidence type="ECO:0000313" key="3">
    <source>
        <dbReference type="Proteomes" id="UP001165378"/>
    </source>
</evidence>
<accession>A0AA41QA63</accession>
<feature type="region of interest" description="Disordered" evidence="1">
    <location>
        <begin position="199"/>
        <end position="230"/>
    </location>
</feature>
<gene>
    <name evidence="2" type="ORF">LZ495_43510</name>
</gene>
<dbReference type="EMBL" id="JAKFHA010000079">
    <property type="protein sequence ID" value="MCF2534056.1"/>
    <property type="molecule type" value="Genomic_DNA"/>
</dbReference>
<comment type="caution">
    <text evidence="2">The sequence shown here is derived from an EMBL/GenBank/DDBJ whole genome shotgun (WGS) entry which is preliminary data.</text>
</comment>
<organism evidence="2 3">
    <name type="scientific">Yinghuangia soli</name>
    <dbReference type="NCBI Taxonomy" id="2908204"/>
    <lineage>
        <taxon>Bacteria</taxon>
        <taxon>Bacillati</taxon>
        <taxon>Actinomycetota</taxon>
        <taxon>Actinomycetes</taxon>
        <taxon>Kitasatosporales</taxon>
        <taxon>Streptomycetaceae</taxon>
        <taxon>Yinghuangia</taxon>
    </lineage>
</organism>
<evidence type="ECO:0000313" key="2">
    <source>
        <dbReference type="EMBL" id="MCF2534056.1"/>
    </source>
</evidence>
<protein>
    <submittedName>
        <fullName evidence="2">Uncharacterized protein</fullName>
    </submittedName>
</protein>
<evidence type="ECO:0000256" key="1">
    <source>
        <dbReference type="SAM" id="MobiDB-lite"/>
    </source>
</evidence>